<dbReference type="InterPro" id="IPR052339">
    <property type="entry name" value="Fe-S_Maturation_MIP18"/>
</dbReference>
<dbReference type="EMBL" id="CP019697">
    <property type="protein sequence ID" value="AQS50492.1"/>
    <property type="molecule type" value="Genomic_DNA"/>
</dbReference>
<dbReference type="Gene3D" id="3.30.300.130">
    <property type="entry name" value="Fe-S cluster assembly (FSCA)"/>
    <property type="match status" value="1"/>
</dbReference>
<evidence type="ECO:0000313" key="2">
    <source>
        <dbReference type="EMBL" id="AQS50492.1"/>
    </source>
</evidence>
<dbReference type="InterPro" id="IPR017776">
    <property type="entry name" value="FeS_assembly_SufT_put"/>
</dbReference>
<dbReference type="RefSeq" id="WP_077733031.1">
    <property type="nucleotide sequence ID" value="NZ_DYTQ01000063.1"/>
</dbReference>
<protein>
    <submittedName>
        <fullName evidence="2 3">Fe-S cluster assembly protein SufT</fullName>
    </submittedName>
</protein>
<name>A0A1U9JXJ3_9BURK</name>
<dbReference type="Pfam" id="PF01883">
    <property type="entry name" value="FeS_assembly_P"/>
    <property type="match status" value="1"/>
</dbReference>
<dbReference type="OrthoDB" id="9805360at2"/>
<evidence type="ECO:0000313" key="3">
    <source>
        <dbReference type="EMBL" id="HJH23990.1"/>
    </source>
</evidence>
<dbReference type="AlphaFoldDB" id="A0A1U9JXJ3"/>
<proteinExistence type="predicted"/>
<evidence type="ECO:0000313" key="4">
    <source>
        <dbReference type="Proteomes" id="UP000189369"/>
    </source>
</evidence>
<reference evidence="3" key="3">
    <citation type="submission" date="2021-09" db="EMBL/GenBank/DDBJ databases">
        <authorList>
            <person name="Gilroy R."/>
        </authorList>
    </citation>
    <scope>NUCLEOTIDE SEQUENCE</scope>
    <source>
        <strain evidence="3">CHK175-13533</strain>
    </source>
</reference>
<dbReference type="Proteomes" id="UP000700248">
    <property type="component" value="Unassembled WGS sequence"/>
</dbReference>
<dbReference type="NCBIfam" id="TIGR03406">
    <property type="entry name" value="FeS_long_SufT"/>
    <property type="match status" value="1"/>
</dbReference>
<dbReference type="PANTHER" id="PTHR42831">
    <property type="entry name" value="FE-S PROTEIN MATURATION AUXILIARY FACTOR YITW"/>
    <property type="match status" value="1"/>
</dbReference>
<reference evidence="3" key="2">
    <citation type="journal article" date="2021" name="PeerJ">
        <title>Extensive microbial diversity within the chicken gut microbiome revealed by metagenomics and culture.</title>
        <authorList>
            <person name="Gilroy R."/>
            <person name="Ravi A."/>
            <person name="Getino M."/>
            <person name="Pursley I."/>
            <person name="Horton D.L."/>
            <person name="Alikhan N.F."/>
            <person name="Baker D."/>
            <person name="Gharbi K."/>
            <person name="Hall N."/>
            <person name="Watson M."/>
            <person name="Adriaenssens E.M."/>
            <person name="Foster-Nyarko E."/>
            <person name="Jarju S."/>
            <person name="Secka A."/>
            <person name="Antonio M."/>
            <person name="Oren A."/>
            <person name="Chaudhuri R.R."/>
            <person name="La Ragione R."/>
            <person name="Hildebrand F."/>
            <person name="Pallen M.J."/>
        </authorList>
    </citation>
    <scope>NUCLEOTIDE SEQUENCE</scope>
    <source>
        <strain evidence="3">CHK175-13533</strain>
    </source>
</reference>
<gene>
    <name evidence="3" type="primary">sufT</name>
    <name evidence="3" type="ORF">K8U84_05480</name>
    <name evidence="2" type="ORF">PAEH1_01150</name>
</gene>
<dbReference type="KEGG" id="phn:PAEH1_01150"/>
<dbReference type="EMBL" id="DYTQ01000063">
    <property type="protein sequence ID" value="HJH23990.1"/>
    <property type="molecule type" value="Genomic_DNA"/>
</dbReference>
<feature type="domain" description="MIP18 family-like" evidence="1">
    <location>
        <begin position="86"/>
        <end position="161"/>
    </location>
</feature>
<accession>A0A1U9JXJ3</accession>
<organism evidence="2 4">
    <name type="scientific">Paenalcaligenes hominis</name>
    <dbReference type="NCBI Taxonomy" id="643674"/>
    <lineage>
        <taxon>Bacteria</taxon>
        <taxon>Pseudomonadati</taxon>
        <taxon>Pseudomonadota</taxon>
        <taxon>Betaproteobacteria</taxon>
        <taxon>Burkholderiales</taxon>
        <taxon>Alcaligenaceae</taxon>
        <taxon>Paenalcaligenes</taxon>
    </lineage>
</organism>
<dbReference type="InterPro" id="IPR002744">
    <property type="entry name" value="MIP18-like"/>
</dbReference>
<dbReference type="InterPro" id="IPR034904">
    <property type="entry name" value="FSCA_dom_sf"/>
</dbReference>
<dbReference type="STRING" id="643674.PAEH1_01150"/>
<reference evidence="2 4" key="1">
    <citation type="submission" date="2017-01" db="EMBL/GenBank/DDBJ databases">
        <title>Complete Genome Sequence of Paenalcaligenes hominis, Isolated from a paraplegic Patient with neurogenic bladder.</title>
        <authorList>
            <person name="Mukhopadhyay R."/>
            <person name="Joaquin J."/>
            <person name="Hogue R."/>
            <person name="Kilaru A."/>
            <person name="Jospin G."/>
            <person name="Mars K."/>
            <person name="Eisen J.A."/>
            <person name="Chaturvedi V."/>
        </authorList>
    </citation>
    <scope>NUCLEOTIDE SEQUENCE [LARGE SCALE GENOMIC DNA]</scope>
    <source>
        <strain evidence="2 4">15S00501</strain>
    </source>
</reference>
<dbReference type="PANTHER" id="PTHR42831:SF1">
    <property type="entry name" value="FE-S PROTEIN MATURATION AUXILIARY FACTOR YITW"/>
    <property type="match status" value="1"/>
</dbReference>
<evidence type="ECO:0000259" key="1">
    <source>
        <dbReference type="Pfam" id="PF01883"/>
    </source>
</evidence>
<dbReference type="SUPFAM" id="SSF117916">
    <property type="entry name" value="Fe-S cluster assembly (FSCA) domain-like"/>
    <property type="match status" value="1"/>
</dbReference>
<sequence length="185" mass="20401">MSYFEREEVIVTRDCPAVTIPYGSPVTIEKGCSATITQKLGNSFTVIVEGNMYRIEGIDGDAIGQETKEEEIFVPEQPATEKTIEEACWVVLAEVFDPEIPVDIVNLGLVYKCHVTQEGPDNFSVLLDMTLTAPGCGMGPIIAEEARFKVLTIQGVSKAEVNLVWDPPWSREMMSESARLQLGML</sequence>
<dbReference type="Proteomes" id="UP000189369">
    <property type="component" value="Chromosome"/>
</dbReference>